<dbReference type="RefSeq" id="WP_115453127.1">
    <property type="nucleotide sequence ID" value="NZ_QNQT01000008.1"/>
</dbReference>
<evidence type="ECO:0000256" key="1">
    <source>
        <dbReference type="ARBA" id="ARBA00022722"/>
    </source>
</evidence>
<dbReference type="PROSITE" id="PS01284">
    <property type="entry name" value="TNASE_2"/>
    <property type="match status" value="1"/>
</dbReference>
<name>A0A3D8GNE0_9BACI</name>
<keyword evidence="3" id="KW-0378">Hydrolase</keyword>
<dbReference type="PROSITE" id="PS01123">
    <property type="entry name" value="TNASE_1"/>
    <property type="match status" value="1"/>
</dbReference>
<feature type="chain" id="PRO_5039442599" description="TNase-like domain-containing protein" evidence="4">
    <location>
        <begin position="25"/>
        <end position="258"/>
    </location>
</feature>
<dbReference type="GO" id="GO:0004519">
    <property type="term" value="F:endonuclease activity"/>
    <property type="evidence" value="ECO:0007669"/>
    <property type="project" value="UniProtKB-KW"/>
</dbReference>
<feature type="domain" description="TNase-like" evidence="5">
    <location>
        <begin position="47"/>
        <end position="181"/>
    </location>
</feature>
<dbReference type="Gene3D" id="2.40.50.90">
    <property type="match status" value="1"/>
</dbReference>
<evidence type="ECO:0000313" key="6">
    <source>
        <dbReference type="EMBL" id="RDU35749.1"/>
    </source>
</evidence>
<evidence type="ECO:0000256" key="4">
    <source>
        <dbReference type="SAM" id="SignalP"/>
    </source>
</evidence>
<gene>
    <name evidence="6" type="ORF">DRW41_16545</name>
</gene>
<organism evidence="6 7">
    <name type="scientific">Neobacillus piezotolerans</name>
    <dbReference type="NCBI Taxonomy" id="2259171"/>
    <lineage>
        <taxon>Bacteria</taxon>
        <taxon>Bacillati</taxon>
        <taxon>Bacillota</taxon>
        <taxon>Bacilli</taxon>
        <taxon>Bacillales</taxon>
        <taxon>Bacillaceae</taxon>
        <taxon>Neobacillus</taxon>
    </lineage>
</organism>
<dbReference type="SMART" id="SM00318">
    <property type="entry name" value="SNc"/>
    <property type="match status" value="1"/>
</dbReference>
<feature type="signal peptide" evidence="4">
    <location>
        <begin position="1"/>
        <end position="24"/>
    </location>
</feature>
<reference evidence="6 7" key="1">
    <citation type="submission" date="2018-07" db="EMBL/GenBank/DDBJ databases">
        <title>Bacillus sp. YLB-04 draft genome sequence.</title>
        <authorList>
            <person name="Yu L."/>
            <person name="Tang X."/>
        </authorList>
    </citation>
    <scope>NUCLEOTIDE SEQUENCE [LARGE SCALE GENOMIC DNA]</scope>
    <source>
        <strain evidence="6 7">YLB-04</strain>
    </source>
</reference>
<evidence type="ECO:0000256" key="2">
    <source>
        <dbReference type="ARBA" id="ARBA00022759"/>
    </source>
</evidence>
<sequence>MASKGFKYKLAAVFTLFLFLAAGCSIQLKTGVTETGDVPAEIKSANGLYKAKVLKNIDGDTVVISLNGKEETVRLLCVDTPETQYPRLGVQPFGPEASDFAKTILPKGKEIEVEPGINWGRDKYGRLLAYVFVDCKMFNELLLENGLARVAYVYPPNTKYVDRLYQIQDKAKKKGAGIWSIENYATEEGFGAELPKREANGGILSSKHDKCEEKIKGNVKSKIYHTPGGAYYHSDIKEIVWFCTENDARKAGYRKSKR</sequence>
<keyword evidence="4" id="KW-0732">Signal</keyword>
<dbReference type="EMBL" id="QNQT01000008">
    <property type="protein sequence ID" value="RDU35749.1"/>
    <property type="molecule type" value="Genomic_DNA"/>
</dbReference>
<dbReference type="InterPro" id="IPR002071">
    <property type="entry name" value="Thermonucl_AS"/>
</dbReference>
<dbReference type="PANTHER" id="PTHR12302">
    <property type="entry name" value="EBNA2 BINDING PROTEIN P100"/>
    <property type="match status" value="1"/>
</dbReference>
<dbReference type="Pfam" id="PF00565">
    <property type="entry name" value="SNase"/>
    <property type="match status" value="1"/>
</dbReference>
<dbReference type="PANTHER" id="PTHR12302:SF3">
    <property type="entry name" value="SERINE_THREONINE-PROTEIN KINASE 31"/>
    <property type="match status" value="1"/>
</dbReference>
<accession>A0A3D8GNE0</accession>
<dbReference type="GO" id="GO:0003676">
    <property type="term" value="F:nucleic acid binding"/>
    <property type="evidence" value="ECO:0007669"/>
    <property type="project" value="InterPro"/>
</dbReference>
<dbReference type="SUPFAM" id="SSF50199">
    <property type="entry name" value="Staphylococcal nuclease"/>
    <property type="match status" value="1"/>
</dbReference>
<dbReference type="Proteomes" id="UP000257144">
    <property type="component" value="Unassembled WGS sequence"/>
</dbReference>
<evidence type="ECO:0000313" key="7">
    <source>
        <dbReference type="Proteomes" id="UP000257144"/>
    </source>
</evidence>
<protein>
    <recommendedName>
        <fullName evidence="5">TNase-like domain-containing protein</fullName>
    </recommendedName>
</protein>
<keyword evidence="1" id="KW-0540">Nuclease</keyword>
<dbReference type="CDD" id="cd00175">
    <property type="entry name" value="SNc"/>
    <property type="match status" value="1"/>
</dbReference>
<evidence type="ECO:0000256" key="3">
    <source>
        <dbReference type="ARBA" id="ARBA00022801"/>
    </source>
</evidence>
<keyword evidence="7" id="KW-1185">Reference proteome</keyword>
<dbReference type="PROSITE" id="PS51257">
    <property type="entry name" value="PROKAR_LIPOPROTEIN"/>
    <property type="match status" value="1"/>
</dbReference>
<dbReference type="OrthoDB" id="4376109at2"/>
<evidence type="ECO:0000259" key="5">
    <source>
        <dbReference type="PROSITE" id="PS50830"/>
    </source>
</evidence>
<dbReference type="PROSITE" id="PS50830">
    <property type="entry name" value="TNASE_3"/>
    <property type="match status" value="1"/>
</dbReference>
<comment type="caution">
    <text evidence="6">The sequence shown here is derived from an EMBL/GenBank/DDBJ whole genome shotgun (WGS) entry which is preliminary data.</text>
</comment>
<dbReference type="AlphaFoldDB" id="A0A3D8GNE0"/>
<dbReference type="GO" id="GO:0016787">
    <property type="term" value="F:hydrolase activity"/>
    <property type="evidence" value="ECO:0007669"/>
    <property type="project" value="UniProtKB-KW"/>
</dbReference>
<keyword evidence="2" id="KW-0255">Endonuclease</keyword>
<dbReference type="InterPro" id="IPR035437">
    <property type="entry name" value="SNase_OB-fold_sf"/>
</dbReference>
<proteinExistence type="predicted"/>
<dbReference type="InterPro" id="IPR016071">
    <property type="entry name" value="Staphylococal_nuclease_OB-fold"/>
</dbReference>